<sequence length="178" mass="19471">MKTKIFMMTALALTLMVGNAGCNEKGGSDKVPAGMHEVTYQGFAFLCPDVLKPAKQLGSDETAPNFFMLDETDMMNSLSCEVSETNAEFTREAGERFGKEMTSGDPKTKVEYKVLENGILVKTVLNDPSLSSETIYTSMRIFVKGKKAISVTFAYSENNKATLSKFVDAVMDSVKAIE</sequence>
<protein>
    <recommendedName>
        <fullName evidence="6">DUF1795 domain-containing protein</fullName>
    </recommendedName>
</protein>
<dbReference type="OrthoDB" id="10005168at2"/>
<organism evidence="3 5">
    <name type="scientific">Tannerella forsythia</name>
    <name type="common">Bacteroides forsythus</name>
    <dbReference type="NCBI Taxonomy" id="28112"/>
    <lineage>
        <taxon>Bacteria</taxon>
        <taxon>Pseudomonadati</taxon>
        <taxon>Bacteroidota</taxon>
        <taxon>Bacteroidia</taxon>
        <taxon>Bacteroidales</taxon>
        <taxon>Tannerellaceae</taxon>
        <taxon>Tannerella</taxon>
    </lineage>
</organism>
<evidence type="ECO:0008006" key="6">
    <source>
        <dbReference type="Google" id="ProtNLM"/>
    </source>
</evidence>
<feature type="chain" id="PRO_5036087654" description="DUF1795 domain-containing protein" evidence="1">
    <location>
        <begin position="23"/>
        <end position="178"/>
    </location>
</feature>
<dbReference type="Proteomes" id="UP000279860">
    <property type="component" value="Unassembled WGS sequence"/>
</dbReference>
<proteinExistence type="predicted"/>
<evidence type="ECO:0000313" key="3">
    <source>
        <dbReference type="EMBL" id="RRD74884.1"/>
    </source>
</evidence>
<dbReference type="EMBL" id="RQYN01000023">
    <property type="protein sequence ID" value="RRD74884.1"/>
    <property type="molecule type" value="Genomic_DNA"/>
</dbReference>
<gene>
    <name evidence="2" type="ORF">EII40_05090</name>
    <name evidence="3" type="ORF">EII41_07385</name>
</gene>
<dbReference type="AlphaFoldDB" id="A0A3P1YUZ6"/>
<evidence type="ECO:0000256" key="1">
    <source>
        <dbReference type="SAM" id="SignalP"/>
    </source>
</evidence>
<accession>A0A3P1YUZ6</accession>
<evidence type="ECO:0000313" key="2">
    <source>
        <dbReference type="EMBL" id="RRD62041.1"/>
    </source>
</evidence>
<reference evidence="4 5" key="1">
    <citation type="submission" date="2018-11" db="EMBL/GenBank/DDBJ databases">
        <title>Genomes From Bacteria Associated with the Canine Oral Cavity: a Test Case for Automated Genome-Based Taxonomic Assignment.</title>
        <authorList>
            <person name="Coil D.A."/>
            <person name="Jospin G."/>
            <person name="Darling A.E."/>
            <person name="Wallis C."/>
            <person name="Davis I.J."/>
            <person name="Harris S."/>
            <person name="Eisen J.A."/>
            <person name="Holcombe L.J."/>
            <person name="O'Flynn C."/>
        </authorList>
    </citation>
    <scope>NUCLEOTIDE SEQUENCE [LARGE SCALE GENOMIC DNA]</scope>
    <source>
        <strain evidence="3 5">OH1426_COT-023</strain>
        <strain evidence="2 4">OH2617_COT-023</strain>
    </source>
</reference>
<evidence type="ECO:0000313" key="5">
    <source>
        <dbReference type="Proteomes" id="UP000279860"/>
    </source>
</evidence>
<dbReference type="Proteomes" id="UP000278609">
    <property type="component" value="Unassembled WGS sequence"/>
</dbReference>
<evidence type="ECO:0000313" key="4">
    <source>
        <dbReference type="Proteomes" id="UP000278609"/>
    </source>
</evidence>
<dbReference type="RefSeq" id="WP_124751198.1">
    <property type="nucleotide sequence ID" value="NZ_RQYN01000023.1"/>
</dbReference>
<comment type="caution">
    <text evidence="3">The sequence shown here is derived from an EMBL/GenBank/DDBJ whole genome shotgun (WGS) entry which is preliminary data.</text>
</comment>
<feature type="signal peptide" evidence="1">
    <location>
        <begin position="1"/>
        <end position="22"/>
    </location>
</feature>
<dbReference type="EMBL" id="RQYS01000018">
    <property type="protein sequence ID" value="RRD62041.1"/>
    <property type="molecule type" value="Genomic_DNA"/>
</dbReference>
<name>A0A3P1YUZ6_TANFO</name>
<keyword evidence="1" id="KW-0732">Signal</keyword>